<name>A0AAD9LHG9_9STRA</name>
<reference evidence="2" key="1">
    <citation type="submission" date="2023-08" db="EMBL/GenBank/DDBJ databases">
        <title>Reference Genome Resource for the Citrus Pathogen Phytophthora citrophthora.</title>
        <authorList>
            <person name="Moller H."/>
            <person name="Coetzee B."/>
            <person name="Rose L.J."/>
            <person name="Van Niekerk J.M."/>
        </authorList>
    </citation>
    <scope>NUCLEOTIDE SEQUENCE</scope>
    <source>
        <strain evidence="2">STE-U-9442</strain>
    </source>
</reference>
<keyword evidence="1" id="KW-0175">Coiled coil</keyword>
<keyword evidence="3" id="KW-1185">Reference proteome</keyword>
<organism evidence="2 3">
    <name type="scientific">Phytophthora citrophthora</name>
    <dbReference type="NCBI Taxonomy" id="4793"/>
    <lineage>
        <taxon>Eukaryota</taxon>
        <taxon>Sar</taxon>
        <taxon>Stramenopiles</taxon>
        <taxon>Oomycota</taxon>
        <taxon>Peronosporomycetes</taxon>
        <taxon>Peronosporales</taxon>
        <taxon>Peronosporaceae</taxon>
        <taxon>Phytophthora</taxon>
    </lineage>
</organism>
<dbReference type="EMBL" id="JASMQC010000021">
    <property type="protein sequence ID" value="KAK1936545.1"/>
    <property type="molecule type" value="Genomic_DNA"/>
</dbReference>
<feature type="coiled-coil region" evidence="1">
    <location>
        <begin position="5"/>
        <end position="47"/>
    </location>
</feature>
<gene>
    <name evidence="2" type="ORF">P3T76_009980</name>
</gene>
<evidence type="ECO:0000313" key="2">
    <source>
        <dbReference type="EMBL" id="KAK1936545.1"/>
    </source>
</evidence>
<dbReference type="Proteomes" id="UP001259832">
    <property type="component" value="Unassembled WGS sequence"/>
</dbReference>
<sequence length="259" mass="32957">MEQRAVERKQRREELKRRYEELEQRKKQEQEEKREAREALLLQQRKEEKERVRERKAAETLALQGKQERREHLIAQRYKAKKHNRRRLLFYYALLPWRQYHARNERVARNATRWYELRTVYLHWEQWQEFVRMRRKLRRRRERARLGEAAKFYYHSLQQRVFRGLVRYHQTMEARGVAVRRQNQWNSLQRVWTHWHKLSVDERAYQWQMVTEAVKKFQKQKLRRICAQWLKVSNESKHRREIEREKEQLWRKVRGWLDE</sequence>
<accession>A0AAD9LHG9</accession>
<comment type="caution">
    <text evidence="2">The sequence shown here is derived from an EMBL/GenBank/DDBJ whole genome shotgun (WGS) entry which is preliminary data.</text>
</comment>
<evidence type="ECO:0000256" key="1">
    <source>
        <dbReference type="SAM" id="Coils"/>
    </source>
</evidence>
<evidence type="ECO:0008006" key="4">
    <source>
        <dbReference type="Google" id="ProtNLM"/>
    </source>
</evidence>
<evidence type="ECO:0000313" key="3">
    <source>
        <dbReference type="Proteomes" id="UP001259832"/>
    </source>
</evidence>
<protein>
    <recommendedName>
        <fullName evidence="4">Sfi1 spindle body domain-containing protein</fullName>
    </recommendedName>
</protein>
<dbReference type="AlphaFoldDB" id="A0AAD9LHG9"/>
<proteinExistence type="predicted"/>